<name>A0A132NRT1_GIAIN</name>
<organism evidence="1 2">
    <name type="scientific">Giardia duodenalis assemblage B</name>
    <dbReference type="NCBI Taxonomy" id="1394984"/>
    <lineage>
        <taxon>Eukaryota</taxon>
        <taxon>Metamonada</taxon>
        <taxon>Diplomonadida</taxon>
        <taxon>Hexamitidae</taxon>
        <taxon>Giardiinae</taxon>
        <taxon>Giardia</taxon>
    </lineage>
</organism>
<dbReference type="VEuPathDB" id="GiardiaDB:QR46_3248"/>
<proteinExistence type="predicted"/>
<dbReference type="Proteomes" id="UP000070089">
    <property type="component" value="Unassembled WGS sequence"/>
</dbReference>
<sequence length="118" mass="13546">MLSQKKMDIGESAEKAIDNALERAGYMEYQLLETRVLRKLQEEMEELLSSRDNALSEISTHRQGLQQMIAELMSLDEKLSREAGSICAYFDSCVAELQTKYTDHLRREKARIKSIGCK</sequence>
<protein>
    <submittedName>
        <fullName evidence="1">Uncharacterized protein</fullName>
    </submittedName>
</protein>
<accession>A0A132NRT1</accession>
<reference evidence="1 2" key="1">
    <citation type="journal article" date="2015" name="Mol. Biochem. Parasitol.">
        <title>Identification of polymorphic genes for use in assemblage B genotyping assays through comparative genomics of multiple assemblage B Giardia duodenalis isolates.</title>
        <authorList>
            <person name="Wielinga C."/>
            <person name="Thompson R.C."/>
            <person name="Monis P."/>
            <person name="Ryan U."/>
        </authorList>
    </citation>
    <scope>NUCLEOTIDE SEQUENCE [LARGE SCALE GENOMIC DNA]</scope>
    <source>
        <strain evidence="1 2">BAH15c1</strain>
    </source>
</reference>
<dbReference type="AlphaFoldDB" id="A0A132NRT1"/>
<evidence type="ECO:0000313" key="1">
    <source>
        <dbReference type="EMBL" id="KWX12781.1"/>
    </source>
</evidence>
<gene>
    <name evidence="1" type="ORF">QR46_3248</name>
</gene>
<evidence type="ECO:0000313" key="2">
    <source>
        <dbReference type="Proteomes" id="UP000070089"/>
    </source>
</evidence>
<dbReference type="EMBL" id="JXTI01000100">
    <property type="protein sequence ID" value="KWX12781.1"/>
    <property type="molecule type" value="Genomic_DNA"/>
</dbReference>
<comment type="caution">
    <text evidence="1">The sequence shown here is derived from an EMBL/GenBank/DDBJ whole genome shotgun (WGS) entry which is preliminary data.</text>
</comment>
<dbReference type="OrthoDB" id="10253976at2759"/>